<comment type="catalytic activity">
    <reaction evidence="7 8">
        <text>L-histidinol phosphate + H2O = L-histidinol + phosphate</text>
        <dbReference type="Rhea" id="RHEA:14465"/>
        <dbReference type="ChEBI" id="CHEBI:15377"/>
        <dbReference type="ChEBI" id="CHEBI:43474"/>
        <dbReference type="ChEBI" id="CHEBI:57699"/>
        <dbReference type="ChEBI" id="CHEBI:57980"/>
        <dbReference type="EC" id="3.1.3.15"/>
    </reaction>
</comment>
<dbReference type="Proteomes" id="UP000006911">
    <property type="component" value="Unassembled WGS sequence"/>
</dbReference>
<evidence type="ECO:0000256" key="1">
    <source>
        <dbReference type="ARBA" id="ARBA00004970"/>
    </source>
</evidence>
<evidence type="ECO:0000256" key="7">
    <source>
        <dbReference type="ARBA" id="ARBA00049158"/>
    </source>
</evidence>
<evidence type="ECO:0000259" key="9">
    <source>
        <dbReference type="Pfam" id="PF02811"/>
    </source>
</evidence>
<dbReference type="FunCoup" id="D5GJN0">
    <property type="interactions" value="108"/>
</dbReference>
<dbReference type="PANTHER" id="PTHR21039:SF0">
    <property type="entry name" value="HISTIDINOL-PHOSPHATASE"/>
    <property type="match status" value="1"/>
</dbReference>
<dbReference type="KEGG" id="tml:GSTUM_00009081001"/>
<name>D5GJN0_TUBMM</name>
<comment type="pathway">
    <text evidence="1 8">Amino-acid biosynthesis; L-histidine biosynthesis; L-histidine from 5-phospho-alpha-D-ribose 1-diphosphate: step 8/9.</text>
</comment>
<dbReference type="FunFam" id="3.20.20.140:FF:000059">
    <property type="entry name" value="Histidinol-phosphatase"/>
    <property type="match status" value="1"/>
</dbReference>
<dbReference type="EC" id="3.1.3.15" evidence="3 8"/>
<keyword evidence="5 8" id="KW-0378">Hydrolase</keyword>
<dbReference type="InterPro" id="IPR016195">
    <property type="entry name" value="Pol/histidinol_Pase-like"/>
</dbReference>
<protein>
    <recommendedName>
        <fullName evidence="3 8">Histidinol-phosphatase</fullName>
        <shortName evidence="8">HolPase</shortName>
        <ecNumber evidence="3 8">3.1.3.15</ecNumber>
    </recommendedName>
</protein>
<keyword evidence="6 8" id="KW-0368">Histidine biosynthesis</keyword>
<dbReference type="AlphaFoldDB" id="D5GJN0"/>
<dbReference type="RefSeq" id="XP_002840532.1">
    <property type="nucleotide sequence ID" value="XM_002840486.1"/>
</dbReference>
<dbReference type="Gene3D" id="3.20.20.140">
    <property type="entry name" value="Metal-dependent hydrolases"/>
    <property type="match status" value="1"/>
</dbReference>
<dbReference type="GO" id="GO:0000105">
    <property type="term" value="P:L-histidine biosynthetic process"/>
    <property type="evidence" value="ECO:0007669"/>
    <property type="project" value="UniProtKB-UniRule"/>
</dbReference>
<keyword evidence="4 8" id="KW-0028">Amino-acid biosynthesis</keyword>
<dbReference type="NCBIfam" id="TIGR01856">
    <property type="entry name" value="hisJ_fam"/>
    <property type="match status" value="1"/>
</dbReference>
<proteinExistence type="inferred from homology"/>
<reference evidence="10 11" key="1">
    <citation type="journal article" date="2010" name="Nature">
        <title>Perigord black truffle genome uncovers evolutionary origins and mechanisms of symbiosis.</title>
        <authorList>
            <person name="Martin F."/>
            <person name="Kohler A."/>
            <person name="Murat C."/>
            <person name="Balestrini R."/>
            <person name="Coutinho P.M."/>
            <person name="Jaillon O."/>
            <person name="Montanini B."/>
            <person name="Morin E."/>
            <person name="Noel B."/>
            <person name="Percudani R."/>
            <person name="Porcel B."/>
            <person name="Rubini A."/>
            <person name="Amicucci A."/>
            <person name="Amselem J."/>
            <person name="Anthouard V."/>
            <person name="Arcioni S."/>
            <person name="Artiguenave F."/>
            <person name="Aury J.M."/>
            <person name="Ballario P."/>
            <person name="Bolchi A."/>
            <person name="Brenna A."/>
            <person name="Brun A."/>
            <person name="Buee M."/>
            <person name="Cantarel B."/>
            <person name="Chevalier G."/>
            <person name="Couloux A."/>
            <person name="Da Silva C."/>
            <person name="Denoeud F."/>
            <person name="Duplessis S."/>
            <person name="Ghignone S."/>
            <person name="Hilselberger B."/>
            <person name="Iotti M."/>
            <person name="Marcais B."/>
            <person name="Mello A."/>
            <person name="Miranda M."/>
            <person name="Pacioni G."/>
            <person name="Quesneville H."/>
            <person name="Riccioni C."/>
            <person name="Ruotolo R."/>
            <person name="Splivallo R."/>
            <person name="Stocchi V."/>
            <person name="Tisserant E."/>
            <person name="Viscomi A.R."/>
            <person name="Zambonelli A."/>
            <person name="Zampieri E."/>
            <person name="Henrissat B."/>
            <person name="Lebrun M.H."/>
            <person name="Paolocci F."/>
            <person name="Bonfante P."/>
            <person name="Ottonello S."/>
            <person name="Wincker P."/>
        </authorList>
    </citation>
    <scope>NUCLEOTIDE SEQUENCE [LARGE SCALE GENOMIC DNA]</scope>
    <source>
        <strain evidence="10 11">Mel28</strain>
    </source>
</reference>
<dbReference type="EMBL" id="FN430332">
    <property type="protein sequence ID" value="CAZ84723.1"/>
    <property type="molecule type" value="Genomic_DNA"/>
</dbReference>
<dbReference type="PANTHER" id="PTHR21039">
    <property type="entry name" value="HISTIDINOL PHOSPHATASE-RELATED"/>
    <property type="match status" value="1"/>
</dbReference>
<dbReference type="STRING" id="656061.D5GJN0"/>
<dbReference type="GO" id="GO:0005737">
    <property type="term" value="C:cytoplasm"/>
    <property type="evidence" value="ECO:0007669"/>
    <property type="project" value="TreeGrafter"/>
</dbReference>
<evidence type="ECO:0000313" key="10">
    <source>
        <dbReference type="EMBL" id="CAZ84723.1"/>
    </source>
</evidence>
<sequence length="310" mass="36126">MPFSHHSHSGQFCLHAQDTLEQMIEAAISKGMIVFSLTEHMPRDRLEDLYPEEIAAYQTPFDLYRNFQDYYNTALRLRAKYQHRIHLLVGFEVDYIRPESIRLIENLQSIYKFDFFVGSVHHVNTIPIDVDRPMYLRALQSVGGTEERLFEAYFDAQYEMLTQLRPAVVGHWDLIRLFSENPAKPLIEYGSGVWGRVVRNVNFVLSYRGLTELNSASLRKGWDEPYPRRDLAQLVMANGGRFTISDDSHCASQVGLNYNRLLDYIRDIGLQEVHYLEKLPMGEMAVNVLDACAVRRLTIDELTQQRFWQL</sequence>
<dbReference type="InterPro" id="IPR004013">
    <property type="entry name" value="PHP_dom"/>
</dbReference>
<evidence type="ECO:0000256" key="8">
    <source>
        <dbReference type="RuleBase" id="RU366003"/>
    </source>
</evidence>
<organism evidence="10 11">
    <name type="scientific">Tuber melanosporum (strain Mel28)</name>
    <name type="common">Perigord black truffle</name>
    <dbReference type="NCBI Taxonomy" id="656061"/>
    <lineage>
        <taxon>Eukaryota</taxon>
        <taxon>Fungi</taxon>
        <taxon>Dikarya</taxon>
        <taxon>Ascomycota</taxon>
        <taxon>Pezizomycotina</taxon>
        <taxon>Pezizomycetes</taxon>
        <taxon>Pezizales</taxon>
        <taxon>Tuberaceae</taxon>
        <taxon>Tuber</taxon>
    </lineage>
</organism>
<dbReference type="Pfam" id="PF02811">
    <property type="entry name" value="PHP"/>
    <property type="match status" value="1"/>
</dbReference>
<evidence type="ECO:0000256" key="6">
    <source>
        <dbReference type="ARBA" id="ARBA00023102"/>
    </source>
</evidence>
<evidence type="ECO:0000256" key="2">
    <source>
        <dbReference type="ARBA" id="ARBA00009152"/>
    </source>
</evidence>
<evidence type="ECO:0000313" key="11">
    <source>
        <dbReference type="Proteomes" id="UP000006911"/>
    </source>
</evidence>
<gene>
    <name evidence="10" type="ORF">GSTUM_00009081001</name>
</gene>
<evidence type="ECO:0000256" key="4">
    <source>
        <dbReference type="ARBA" id="ARBA00022605"/>
    </source>
</evidence>
<dbReference type="UniPathway" id="UPA00031">
    <property type="reaction ID" value="UER00013"/>
</dbReference>
<dbReference type="GeneID" id="9186757"/>
<comment type="similarity">
    <text evidence="2 8">Belongs to the PHP hydrolase family. HisK subfamily.</text>
</comment>
<dbReference type="InParanoid" id="D5GJN0"/>
<dbReference type="InterPro" id="IPR010140">
    <property type="entry name" value="Histidinol_P_phosphatase_HisJ"/>
</dbReference>
<accession>D5GJN0</accession>
<keyword evidence="11" id="KW-1185">Reference proteome</keyword>
<feature type="domain" description="PHP" evidence="9">
    <location>
        <begin position="5"/>
        <end position="214"/>
    </location>
</feature>
<dbReference type="GO" id="GO:0004401">
    <property type="term" value="F:histidinol-phosphatase activity"/>
    <property type="evidence" value="ECO:0007669"/>
    <property type="project" value="UniProtKB-UniRule"/>
</dbReference>
<dbReference type="SUPFAM" id="SSF89550">
    <property type="entry name" value="PHP domain-like"/>
    <property type="match status" value="1"/>
</dbReference>
<evidence type="ECO:0000256" key="5">
    <source>
        <dbReference type="ARBA" id="ARBA00022801"/>
    </source>
</evidence>
<dbReference type="eggNOG" id="ENOG502RXUQ">
    <property type="taxonomic scope" value="Eukaryota"/>
</dbReference>
<evidence type="ECO:0000256" key="3">
    <source>
        <dbReference type="ARBA" id="ARBA00013085"/>
    </source>
</evidence>
<dbReference type="CDD" id="cd12110">
    <property type="entry name" value="PHP_HisPPase_Hisj_like"/>
    <property type="match status" value="1"/>
</dbReference>
<dbReference type="OMA" id="DYDRPMY"/>
<dbReference type="HOGENOM" id="CLU_054611_0_1_1"/>